<accession>A0A445BGS2</accession>
<dbReference type="InterPro" id="IPR037848">
    <property type="entry name" value="GEM-like"/>
</dbReference>
<keyword evidence="1" id="KW-0812">Transmembrane</keyword>
<dbReference type="STRING" id="3818.A0A445BGS2"/>
<protein>
    <recommendedName>
        <fullName evidence="4">GRAM domain-containing protein</fullName>
    </recommendedName>
</protein>
<organism evidence="2 3">
    <name type="scientific">Arachis hypogaea</name>
    <name type="common">Peanut</name>
    <dbReference type="NCBI Taxonomy" id="3818"/>
    <lineage>
        <taxon>Eukaryota</taxon>
        <taxon>Viridiplantae</taxon>
        <taxon>Streptophyta</taxon>
        <taxon>Embryophyta</taxon>
        <taxon>Tracheophyta</taxon>
        <taxon>Spermatophyta</taxon>
        <taxon>Magnoliopsida</taxon>
        <taxon>eudicotyledons</taxon>
        <taxon>Gunneridae</taxon>
        <taxon>Pentapetalae</taxon>
        <taxon>rosids</taxon>
        <taxon>fabids</taxon>
        <taxon>Fabales</taxon>
        <taxon>Fabaceae</taxon>
        <taxon>Papilionoideae</taxon>
        <taxon>50 kb inversion clade</taxon>
        <taxon>dalbergioids sensu lato</taxon>
        <taxon>Dalbergieae</taxon>
        <taxon>Pterocarpus clade</taxon>
        <taxon>Arachis</taxon>
    </lineage>
</organism>
<keyword evidence="1" id="KW-0472">Membrane</keyword>
<comment type="caution">
    <text evidence="2">The sequence shown here is derived from an EMBL/GenBank/DDBJ whole genome shotgun (WGS) entry which is preliminary data.</text>
</comment>
<evidence type="ECO:0000313" key="2">
    <source>
        <dbReference type="EMBL" id="RYR37831.1"/>
    </source>
</evidence>
<gene>
    <name evidence="2" type="ORF">Ahy_A09g042735</name>
</gene>
<dbReference type="PANTHER" id="PTHR31969">
    <property type="entry name" value="GEM-LIKE PROTEIN 2"/>
    <property type="match status" value="1"/>
</dbReference>
<name>A0A445BGS2_ARAHY</name>
<evidence type="ECO:0000313" key="3">
    <source>
        <dbReference type="Proteomes" id="UP000289738"/>
    </source>
</evidence>
<evidence type="ECO:0008006" key="4">
    <source>
        <dbReference type="Google" id="ProtNLM"/>
    </source>
</evidence>
<dbReference type="Proteomes" id="UP000289738">
    <property type="component" value="Chromosome A09"/>
</dbReference>
<dbReference type="EMBL" id="SDMP01000009">
    <property type="protein sequence ID" value="RYR37831.1"/>
    <property type="molecule type" value="Genomic_DNA"/>
</dbReference>
<reference evidence="2 3" key="1">
    <citation type="submission" date="2019-01" db="EMBL/GenBank/DDBJ databases">
        <title>Sequencing of cultivated peanut Arachis hypogaea provides insights into genome evolution and oil improvement.</title>
        <authorList>
            <person name="Chen X."/>
        </authorList>
    </citation>
    <scope>NUCLEOTIDE SEQUENCE [LARGE SCALE GENOMIC DNA]</scope>
    <source>
        <strain evidence="3">cv. Fuhuasheng</strain>
        <tissue evidence="2">Leaves</tissue>
    </source>
</reference>
<proteinExistence type="predicted"/>
<keyword evidence="3" id="KW-1185">Reference proteome</keyword>
<dbReference type="AlphaFoldDB" id="A0A445BGS2"/>
<evidence type="ECO:0000256" key="1">
    <source>
        <dbReference type="SAM" id="Phobius"/>
    </source>
</evidence>
<feature type="transmembrane region" description="Helical" evidence="1">
    <location>
        <begin position="49"/>
        <end position="73"/>
    </location>
</feature>
<sequence>MTYIEMVLMDNNSYLRAACFPTSRRFALAAVPPVVTLSVGVVSHDAPCYSLWVLPCCKLLVSPSLLLSFLPWLTPPWRRRFRMAPKISKSLNGKLSLGARILQFGGDEKVFKQFFNVREGETLLKASPCYLSTTLGHLASLLFISSDRVVFCNERSIRIFTEKGQMMRI</sequence>
<keyword evidence="1" id="KW-1133">Transmembrane helix</keyword>